<comment type="caution">
    <text evidence="2">The sequence shown here is derived from an EMBL/GenBank/DDBJ whole genome shotgun (WGS) entry which is preliminary data.</text>
</comment>
<feature type="chain" id="PRO_5004921510" evidence="1">
    <location>
        <begin position="36"/>
        <end position="202"/>
    </location>
</feature>
<dbReference type="Proteomes" id="UP000019486">
    <property type="component" value="Unassembled WGS sequence"/>
</dbReference>
<keyword evidence="1" id="KW-0732">Signal</keyword>
<protein>
    <submittedName>
        <fullName evidence="2">Uncharacterized protein</fullName>
    </submittedName>
</protein>
<dbReference type="STRING" id="1385369.N825_14855"/>
<evidence type="ECO:0000256" key="1">
    <source>
        <dbReference type="SAM" id="SignalP"/>
    </source>
</evidence>
<sequence length="202" mass="22222">MIMVRNHRRPFDLRALTLGLMLAAMLALAPGAVRAADRATLQKFIGNYVGQSISLADQGLSERDLAVTIKPYGDDGFSLDWTTITKRPEGKSKQQSYSVAFEPTPRAGIFRAAQRRNMFGHFTPLDPMAGEPLLWAHLGTDTLTVQALLITEDGGYEIQTYERKLAAHGLDLTFSRVADGKVLKTISGVLRRVKDGQPLPVK</sequence>
<dbReference type="EMBL" id="AVFL01000020">
    <property type="protein sequence ID" value="EWY38186.1"/>
    <property type="molecule type" value="Genomic_DNA"/>
</dbReference>
<gene>
    <name evidence="2" type="ORF">N825_14855</name>
</gene>
<reference evidence="2 3" key="1">
    <citation type="submission" date="2013-08" db="EMBL/GenBank/DDBJ databases">
        <title>The genome sequence of Skermanella stibiiresistens.</title>
        <authorList>
            <person name="Zhu W."/>
            <person name="Wang G."/>
        </authorList>
    </citation>
    <scope>NUCLEOTIDE SEQUENCE [LARGE SCALE GENOMIC DNA]</scope>
    <source>
        <strain evidence="2 3">SB22</strain>
    </source>
</reference>
<evidence type="ECO:0000313" key="3">
    <source>
        <dbReference type="Proteomes" id="UP000019486"/>
    </source>
</evidence>
<keyword evidence="3" id="KW-1185">Reference proteome</keyword>
<name>W9H047_9PROT</name>
<dbReference type="AlphaFoldDB" id="W9H047"/>
<accession>W9H047</accession>
<proteinExistence type="predicted"/>
<feature type="signal peptide" evidence="1">
    <location>
        <begin position="1"/>
        <end position="35"/>
    </location>
</feature>
<organism evidence="2 3">
    <name type="scientific">Skermanella stibiiresistens SB22</name>
    <dbReference type="NCBI Taxonomy" id="1385369"/>
    <lineage>
        <taxon>Bacteria</taxon>
        <taxon>Pseudomonadati</taxon>
        <taxon>Pseudomonadota</taxon>
        <taxon>Alphaproteobacteria</taxon>
        <taxon>Rhodospirillales</taxon>
        <taxon>Azospirillaceae</taxon>
        <taxon>Skermanella</taxon>
    </lineage>
</organism>
<evidence type="ECO:0000313" key="2">
    <source>
        <dbReference type="EMBL" id="EWY38186.1"/>
    </source>
</evidence>